<gene>
    <name evidence="2" type="ORF">EB796_008556</name>
</gene>
<name>A0A7J7K6C9_BUGNE</name>
<evidence type="ECO:0000313" key="2">
    <source>
        <dbReference type="EMBL" id="KAF6033126.1"/>
    </source>
</evidence>
<dbReference type="Proteomes" id="UP000593567">
    <property type="component" value="Unassembled WGS sequence"/>
</dbReference>
<dbReference type="Pfam" id="PF05585">
    <property type="entry name" value="DUF1758"/>
    <property type="match status" value="1"/>
</dbReference>
<proteinExistence type="predicted"/>
<dbReference type="EMBL" id="VXIV02001454">
    <property type="protein sequence ID" value="KAF6033126.1"/>
    <property type="molecule type" value="Genomic_DNA"/>
</dbReference>
<dbReference type="InterPro" id="IPR008737">
    <property type="entry name" value="DUF1758"/>
</dbReference>
<organism evidence="2 3">
    <name type="scientific">Bugula neritina</name>
    <name type="common">Brown bryozoan</name>
    <name type="synonym">Sertularia neritina</name>
    <dbReference type="NCBI Taxonomy" id="10212"/>
    <lineage>
        <taxon>Eukaryota</taxon>
        <taxon>Metazoa</taxon>
        <taxon>Spiralia</taxon>
        <taxon>Lophotrochozoa</taxon>
        <taxon>Bryozoa</taxon>
        <taxon>Gymnolaemata</taxon>
        <taxon>Cheilostomatida</taxon>
        <taxon>Flustrina</taxon>
        <taxon>Buguloidea</taxon>
        <taxon>Bugulidae</taxon>
        <taxon>Bugula</taxon>
    </lineage>
</organism>
<feature type="domain" description="DUF1758" evidence="1">
    <location>
        <begin position="53"/>
        <end position="158"/>
    </location>
</feature>
<evidence type="ECO:0000313" key="3">
    <source>
        <dbReference type="Proteomes" id="UP000593567"/>
    </source>
</evidence>
<sequence>MKHCRSISLCTICNRSNHNSLLCKNQLVTATTNHSSDNNSVLLLIQLVHVVDSKRKVTVFFDSGSMGTFITHRAAKRIKAKRLRPLKLDLATTGNVESQNTTYLYEVCLASSLGKPVLDLIRKVPSLNLQDIKELFPNLDPNLFQRHSEEVDILIGAALCSLHSRQLVATADPT</sequence>
<accession>A0A7J7K6C9</accession>
<protein>
    <recommendedName>
        <fullName evidence="1">DUF1758 domain-containing protein</fullName>
    </recommendedName>
</protein>
<reference evidence="2" key="1">
    <citation type="submission" date="2020-06" db="EMBL/GenBank/DDBJ databases">
        <title>Draft genome of Bugula neritina, a colonial animal packing powerful symbionts and potential medicines.</title>
        <authorList>
            <person name="Rayko M."/>
        </authorList>
    </citation>
    <scope>NUCLEOTIDE SEQUENCE [LARGE SCALE GENOMIC DNA]</scope>
    <source>
        <strain evidence="2">Kwan_BN1</strain>
    </source>
</reference>
<dbReference type="AlphaFoldDB" id="A0A7J7K6C9"/>
<keyword evidence="3" id="KW-1185">Reference proteome</keyword>
<evidence type="ECO:0000259" key="1">
    <source>
        <dbReference type="Pfam" id="PF05585"/>
    </source>
</evidence>
<comment type="caution">
    <text evidence="2">The sequence shown here is derived from an EMBL/GenBank/DDBJ whole genome shotgun (WGS) entry which is preliminary data.</text>
</comment>